<evidence type="ECO:0000313" key="2">
    <source>
        <dbReference type="EMBL" id="KAK8931355.1"/>
    </source>
</evidence>
<keyword evidence="3" id="KW-1185">Reference proteome</keyword>
<sequence length="184" mass="21777">MPPHISNYIIDVVDVLGDGHCGYRVISNGLEMEDNWLQVRKELSQELQKKEELYEQIFGKVRGLELLDSLDCVVVPAPLDKWMTMPDMGLIIASCYNIKLVHFSMFQYFTFLPLHSPLPVLQRTIYMRFIQGNHFVRLCMRDDCPLPPTISIWGRYHEELAEKWYKFNYILHMYFLLIHMLCES</sequence>
<dbReference type="CDD" id="cd22744">
    <property type="entry name" value="OTU"/>
    <property type="match status" value="1"/>
</dbReference>
<proteinExistence type="predicted"/>
<dbReference type="Gene3D" id="3.90.70.80">
    <property type="match status" value="1"/>
</dbReference>
<evidence type="ECO:0000313" key="3">
    <source>
        <dbReference type="Proteomes" id="UP001418222"/>
    </source>
</evidence>
<protein>
    <recommendedName>
        <fullName evidence="4">OTU domain-containing protein</fullName>
    </recommendedName>
</protein>
<feature type="coiled-coil region" evidence="1">
    <location>
        <begin position="33"/>
        <end position="60"/>
    </location>
</feature>
<accession>A0AAP0B7R2</accession>
<evidence type="ECO:0000256" key="1">
    <source>
        <dbReference type="SAM" id="Coils"/>
    </source>
</evidence>
<dbReference type="EMBL" id="JBBWWQ010000014">
    <property type="protein sequence ID" value="KAK8931355.1"/>
    <property type="molecule type" value="Genomic_DNA"/>
</dbReference>
<gene>
    <name evidence="2" type="ORF">KSP39_PZI017074</name>
</gene>
<evidence type="ECO:0008006" key="4">
    <source>
        <dbReference type="Google" id="ProtNLM"/>
    </source>
</evidence>
<keyword evidence="1" id="KW-0175">Coiled coil</keyword>
<dbReference type="AlphaFoldDB" id="A0AAP0B7R2"/>
<reference evidence="2 3" key="1">
    <citation type="journal article" date="2022" name="Nat. Plants">
        <title>Genomes of leafy and leafless Platanthera orchids illuminate the evolution of mycoheterotrophy.</title>
        <authorList>
            <person name="Li M.H."/>
            <person name="Liu K.W."/>
            <person name="Li Z."/>
            <person name="Lu H.C."/>
            <person name="Ye Q.L."/>
            <person name="Zhang D."/>
            <person name="Wang J.Y."/>
            <person name="Li Y.F."/>
            <person name="Zhong Z.M."/>
            <person name="Liu X."/>
            <person name="Yu X."/>
            <person name="Liu D.K."/>
            <person name="Tu X.D."/>
            <person name="Liu B."/>
            <person name="Hao Y."/>
            <person name="Liao X.Y."/>
            <person name="Jiang Y.T."/>
            <person name="Sun W.H."/>
            <person name="Chen J."/>
            <person name="Chen Y.Q."/>
            <person name="Ai Y."/>
            <person name="Zhai J.W."/>
            <person name="Wu S.S."/>
            <person name="Zhou Z."/>
            <person name="Hsiao Y.Y."/>
            <person name="Wu W.L."/>
            <person name="Chen Y.Y."/>
            <person name="Lin Y.F."/>
            <person name="Hsu J.L."/>
            <person name="Li C.Y."/>
            <person name="Wang Z.W."/>
            <person name="Zhao X."/>
            <person name="Zhong W.Y."/>
            <person name="Ma X.K."/>
            <person name="Ma L."/>
            <person name="Huang J."/>
            <person name="Chen G.Z."/>
            <person name="Huang M.Z."/>
            <person name="Huang L."/>
            <person name="Peng D.H."/>
            <person name="Luo Y.B."/>
            <person name="Zou S.Q."/>
            <person name="Chen S.P."/>
            <person name="Lan S."/>
            <person name="Tsai W.C."/>
            <person name="Van de Peer Y."/>
            <person name="Liu Z.J."/>
        </authorList>
    </citation>
    <scope>NUCLEOTIDE SEQUENCE [LARGE SCALE GENOMIC DNA]</scope>
    <source>
        <strain evidence="2">Lor287</strain>
    </source>
</reference>
<name>A0AAP0B7R2_9ASPA</name>
<comment type="caution">
    <text evidence="2">The sequence shown here is derived from an EMBL/GenBank/DDBJ whole genome shotgun (WGS) entry which is preliminary data.</text>
</comment>
<dbReference type="Proteomes" id="UP001418222">
    <property type="component" value="Unassembled WGS sequence"/>
</dbReference>
<organism evidence="2 3">
    <name type="scientific">Platanthera zijinensis</name>
    <dbReference type="NCBI Taxonomy" id="2320716"/>
    <lineage>
        <taxon>Eukaryota</taxon>
        <taxon>Viridiplantae</taxon>
        <taxon>Streptophyta</taxon>
        <taxon>Embryophyta</taxon>
        <taxon>Tracheophyta</taxon>
        <taxon>Spermatophyta</taxon>
        <taxon>Magnoliopsida</taxon>
        <taxon>Liliopsida</taxon>
        <taxon>Asparagales</taxon>
        <taxon>Orchidaceae</taxon>
        <taxon>Orchidoideae</taxon>
        <taxon>Orchideae</taxon>
        <taxon>Orchidinae</taxon>
        <taxon>Platanthera</taxon>
    </lineage>
</organism>